<dbReference type="RefSeq" id="WP_149837481.1">
    <property type="nucleotide sequence ID" value="NZ_VUOC01000002.1"/>
</dbReference>
<feature type="signal peptide" evidence="1">
    <location>
        <begin position="1"/>
        <end position="19"/>
    </location>
</feature>
<evidence type="ECO:0000313" key="4">
    <source>
        <dbReference type="Proteomes" id="UP000324611"/>
    </source>
</evidence>
<feature type="domain" description="Thiol:disulfide interchange protein DsbD N-terminal" evidence="2">
    <location>
        <begin position="33"/>
        <end position="144"/>
    </location>
</feature>
<dbReference type="AlphaFoldDB" id="A0A5B2VX79"/>
<dbReference type="InterPro" id="IPR028250">
    <property type="entry name" value="DsbDN"/>
</dbReference>
<dbReference type="Proteomes" id="UP000324611">
    <property type="component" value="Unassembled WGS sequence"/>
</dbReference>
<organism evidence="3 4">
    <name type="scientific">Chitinophaga agrisoli</name>
    <dbReference type="NCBI Taxonomy" id="2607653"/>
    <lineage>
        <taxon>Bacteria</taxon>
        <taxon>Pseudomonadati</taxon>
        <taxon>Bacteroidota</taxon>
        <taxon>Chitinophagia</taxon>
        <taxon>Chitinophagales</taxon>
        <taxon>Chitinophagaceae</taxon>
        <taxon>Chitinophaga</taxon>
    </lineage>
</organism>
<keyword evidence="1" id="KW-0732">Signal</keyword>
<reference evidence="3 4" key="2">
    <citation type="submission" date="2019-09" db="EMBL/GenBank/DDBJ databases">
        <authorList>
            <person name="Jin C."/>
        </authorList>
    </citation>
    <scope>NUCLEOTIDE SEQUENCE [LARGE SCALE GENOMIC DNA]</scope>
    <source>
        <strain evidence="3 4">BN140078</strain>
    </source>
</reference>
<evidence type="ECO:0000313" key="3">
    <source>
        <dbReference type="EMBL" id="KAA2242609.1"/>
    </source>
</evidence>
<keyword evidence="4" id="KW-1185">Reference proteome</keyword>
<protein>
    <submittedName>
        <fullName evidence="3">Sugar transporter</fullName>
    </submittedName>
</protein>
<dbReference type="Pfam" id="PF11412">
    <property type="entry name" value="DsbD_N"/>
    <property type="match status" value="1"/>
</dbReference>
<feature type="chain" id="PRO_5023076025" evidence="1">
    <location>
        <begin position="20"/>
        <end position="148"/>
    </location>
</feature>
<accession>A0A5B2VX79</accession>
<evidence type="ECO:0000256" key="1">
    <source>
        <dbReference type="SAM" id="SignalP"/>
    </source>
</evidence>
<keyword evidence="3" id="KW-0762">Sugar transport</keyword>
<reference evidence="3 4" key="1">
    <citation type="submission" date="2019-09" db="EMBL/GenBank/DDBJ databases">
        <title>Chitinophaga ginsengihumi sp. nov., isolated from soil of ginseng rhizosphere.</title>
        <authorList>
            <person name="Lee J."/>
        </authorList>
    </citation>
    <scope>NUCLEOTIDE SEQUENCE [LARGE SCALE GENOMIC DNA]</scope>
    <source>
        <strain evidence="3 4">BN140078</strain>
    </source>
</reference>
<proteinExistence type="predicted"/>
<comment type="caution">
    <text evidence="3">The sequence shown here is derived from an EMBL/GenBank/DDBJ whole genome shotgun (WGS) entry which is preliminary data.</text>
</comment>
<gene>
    <name evidence="3" type="ORF">F0L74_08730</name>
</gene>
<keyword evidence="3" id="KW-0813">Transport</keyword>
<dbReference type="EMBL" id="VUOC01000002">
    <property type="protein sequence ID" value="KAA2242609.1"/>
    <property type="molecule type" value="Genomic_DNA"/>
</dbReference>
<sequence>MKSIFAFIGALLLHFTASSQILQPVTWSYAAKKTSATTATVFIKATLQDGWHIYAQEMKGAGPVKTSFTFTPAASFQLKGQVTAPAPLTKYEKAFDTDVNYYEHSVIFQQNIQLTGGKATVKGAVAYMICSNLQCLPPATKEFSIPIN</sequence>
<dbReference type="Gene3D" id="2.60.40.1250">
    <property type="entry name" value="Thiol:disulfide interchange protein DsbD, N-terminal domain"/>
    <property type="match status" value="1"/>
</dbReference>
<dbReference type="InterPro" id="IPR036929">
    <property type="entry name" value="DsbDN_sf"/>
</dbReference>
<evidence type="ECO:0000259" key="2">
    <source>
        <dbReference type="Pfam" id="PF11412"/>
    </source>
</evidence>
<name>A0A5B2VX79_9BACT</name>